<comment type="function">
    <text evidence="11">Catalyzes the hydrolysis of the adenine ring of phosphoribosyl-AMP.</text>
</comment>
<gene>
    <name evidence="11 13" type="primary">hisI</name>
    <name evidence="13" type="ORF">GRI39_04130</name>
</gene>
<evidence type="ECO:0000256" key="10">
    <source>
        <dbReference type="ARBA" id="ARBA00023102"/>
    </source>
</evidence>
<evidence type="ECO:0000256" key="5">
    <source>
        <dbReference type="ARBA" id="ARBA00007731"/>
    </source>
</evidence>
<comment type="subcellular location">
    <subcellularLocation>
        <location evidence="11">Cytoplasm</location>
    </subcellularLocation>
</comment>
<comment type="similarity">
    <text evidence="6">In the N-terminal section; belongs to the PRA-CH family.</text>
</comment>
<comment type="caution">
    <text evidence="13">The sequence shown here is derived from an EMBL/GenBank/DDBJ whole genome shotgun (WGS) entry which is preliminary data.</text>
</comment>
<dbReference type="PANTHER" id="PTHR42945">
    <property type="entry name" value="HISTIDINE BIOSYNTHESIS BIFUNCTIONAL PROTEIN"/>
    <property type="match status" value="1"/>
</dbReference>
<dbReference type="InterPro" id="IPR026660">
    <property type="entry name" value="PRA-CH"/>
</dbReference>
<dbReference type="InterPro" id="IPR038019">
    <property type="entry name" value="PRib_AMP_CycHydrolase_sf"/>
</dbReference>
<dbReference type="RefSeq" id="WP_160738377.1">
    <property type="nucleotide sequence ID" value="NZ_WTYQ01000001.1"/>
</dbReference>
<evidence type="ECO:0000256" key="8">
    <source>
        <dbReference type="ARBA" id="ARBA00022605"/>
    </source>
</evidence>
<keyword evidence="9 11" id="KW-0378">Hydrolase</keyword>
<proteinExistence type="inferred from homology"/>
<keyword evidence="8 11" id="KW-0028">Amino-acid biosynthesis</keyword>
<feature type="binding site" evidence="11">
    <location>
        <position position="125"/>
    </location>
    <ligand>
        <name>Mg(2+)</name>
        <dbReference type="ChEBI" id="CHEBI:18420"/>
    </ligand>
</feature>
<dbReference type="NCBIfam" id="NF000768">
    <property type="entry name" value="PRK00051.1"/>
    <property type="match status" value="1"/>
</dbReference>
<comment type="cofactor">
    <cofactor evidence="11">
        <name>Mg(2+)</name>
        <dbReference type="ChEBI" id="CHEBI:18420"/>
    </cofactor>
    <text evidence="11">Binds 1 Mg(2+) ion per subunit.</text>
</comment>
<keyword evidence="14" id="KW-1185">Reference proteome</keyword>
<feature type="binding site" evidence="11">
    <location>
        <position position="145"/>
    </location>
    <ligand>
        <name>Zn(2+)</name>
        <dbReference type="ChEBI" id="CHEBI:29105"/>
        <note>ligand shared between dimeric partners</note>
    </ligand>
</feature>
<sequence length="160" mass="17887">MTRVVGFCPQSVVIVQQSKPWTFRRHISGKDRTISNNQSDVADREQGRAFMPKFDDSGLLSAVVQHAQTMQILMVAFMDREALEKTRQTGFAHFHSRSRGRLWMKGESSGHVLEVQDILVDCDQDAIVLKALPKGPTCHTGATSCFYRSLDENGLHPAGE</sequence>
<feature type="domain" description="Phosphoribosyl-AMP cyclohydrolase" evidence="12">
    <location>
        <begin position="74"/>
        <end position="147"/>
    </location>
</feature>
<dbReference type="GO" id="GO:0000287">
    <property type="term" value="F:magnesium ion binding"/>
    <property type="evidence" value="ECO:0007669"/>
    <property type="project" value="UniProtKB-UniRule"/>
</dbReference>
<dbReference type="EC" id="3.5.4.19" evidence="11"/>
<evidence type="ECO:0000256" key="1">
    <source>
        <dbReference type="ARBA" id="ARBA00000024"/>
    </source>
</evidence>
<keyword evidence="11" id="KW-0479">Metal-binding</keyword>
<dbReference type="Pfam" id="PF01502">
    <property type="entry name" value="PRA-CH"/>
    <property type="match status" value="1"/>
</dbReference>
<evidence type="ECO:0000256" key="6">
    <source>
        <dbReference type="ARBA" id="ARBA00008299"/>
    </source>
</evidence>
<evidence type="ECO:0000259" key="12">
    <source>
        <dbReference type="Pfam" id="PF01502"/>
    </source>
</evidence>
<dbReference type="PANTHER" id="PTHR42945:SF1">
    <property type="entry name" value="HISTIDINE BIOSYNTHESIS BIFUNCTIONAL PROTEIN HIS7"/>
    <property type="match status" value="1"/>
</dbReference>
<dbReference type="GO" id="GO:0004636">
    <property type="term" value="F:phosphoribosyl-ATP diphosphatase activity"/>
    <property type="evidence" value="ECO:0007669"/>
    <property type="project" value="UniProtKB-EC"/>
</dbReference>
<dbReference type="GO" id="GO:0005737">
    <property type="term" value="C:cytoplasm"/>
    <property type="evidence" value="ECO:0007669"/>
    <property type="project" value="UniProtKB-SubCell"/>
</dbReference>
<evidence type="ECO:0000256" key="7">
    <source>
        <dbReference type="ARBA" id="ARBA00022490"/>
    </source>
</evidence>
<dbReference type="AlphaFoldDB" id="A0A845A4L5"/>
<keyword evidence="7 11" id="KW-0963">Cytoplasm</keyword>
<organism evidence="13 14">
    <name type="scientific">Altericroceibacterium indicum</name>
    <dbReference type="NCBI Taxonomy" id="374177"/>
    <lineage>
        <taxon>Bacteria</taxon>
        <taxon>Pseudomonadati</taxon>
        <taxon>Pseudomonadota</taxon>
        <taxon>Alphaproteobacteria</taxon>
        <taxon>Sphingomonadales</taxon>
        <taxon>Erythrobacteraceae</taxon>
        <taxon>Altericroceibacterium</taxon>
    </lineage>
</organism>
<comment type="catalytic activity">
    <reaction evidence="1 11">
        <text>1-(5-phospho-beta-D-ribosyl)-5'-AMP + H2O = 1-(5-phospho-beta-D-ribosyl)-5-[(5-phospho-beta-D-ribosylamino)methylideneamino]imidazole-4-carboxamide</text>
        <dbReference type="Rhea" id="RHEA:20049"/>
        <dbReference type="ChEBI" id="CHEBI:15377"/>
        <dbReference type="ChEBI" id="CHEBI:58435"/>
        <dbReference type="ChEBI" id="CHEBI:59457"/>
        <dbReference type="EC" id="3.5.4.19"/>
    </reaction>
</comment>
<dbReference type="HAMAP" id="MF_01021">
    <property type="entry name" value="HisI"/>
    <property type="match status" value="1"/>
</dbReference>
<evidence type="ECO:0000256" key="11">
    <source>
        <dbReference type="HAMAP-Rule" id="MF_01021"/>
    </source>
</evidence>
<evidence type="ECO:0000313" key="14">
    <source>
        <dbReference type="Proteomes" id="UP000460561"/>
    </source>
</evidence>
<dbReference type="GO" id="GO:0008270">
    <property type="term" value="F:zinc ion binding"/>
    <property type="evidence" value="ECO:0007669"/>
    <property type="project" value="UniProtKB-UniRule"/>
</dbReference>
<keyword evidence="10 11" id="KW-0368">Histidine biosynthesis</keyword>
<dbReference type="EMBL" id="WTYQ01000001">
    <property type="protein sequence ID" value="MXP25232.1"/>
    <property type="molecule type" value="Genomic_DNA"/>
</dbReference>
<dbReference type="FunFam" id="3.10.20.810:FF:000001">
    <property type="entry name" value="Histidine biosynthesis bifunctional protein HisIE"/>
    <property type="match status" value="1"/>
</dbReference>
<feature type="binding site" evidence="11">
    <location>
        <position position="138"/>
    </location>
    <ligand>
        <name>Zn(2+)</name>
        <dbReference type="ChEBI" id="CHEBI:29105"/>
        <note>ligand shared between dimeric partners</note>
    </ligand>
</feature>
<protein>
    <recommendedName>
        <fullName evidence="11">Phosphoribosyl-AMP cyclohydrolase</fullName>
        <shortName evidence="11">PRA-CH</shortName>
        <ecNumber evidence="11">3.5.4.19</ecNumber>
    </recommendedName>
</protein>
<name>A0A845A4L5_9SPHN</name>
<dbReference type="Proteomes" id="UP000460561">
    <property type="component" value="Unassembled WGS sequence"/>
</dbReference>
<dbReference type="GO" id="GO:0004635">
    <property type="term" value="F:phosphoribosyl-AMP cyclohydrolase activity"/>
    <property type="evidence" value="ECO:0007669"/>
    <property type="project" value="UniProtKB-UniRule"/>
</dbReference>
<dbReference type="UniPathway" id="UPA00031">
    <property type="reaction ID" value="UER00008"/>
</dbReference>
<feature type="binding site" evidence="11">
    <location>
        <position position="121"/>
    </location>
    <ligand>
        <name>Mg(2+)</name>
        <dbReference type="ChEBI" id="CHEBI:18420"/>
    </ligand>
</feature>
<dbReference type="OrthoDB" id="9795769at2"/>
<comment type="pathway">
    <text evidence="3 11">Amino-acid biosynthesis; L-histidine biosynthesis; L-histidine from 5-phospho-alpha-D-ribose 1-diphosphate: step 3/9.</text>
</comment>
<feature type="binding site" evidence="11">
    <location>
        <position position="123"/>
    </location>
    <ligand>
        <name>Mg(2+)</name>
        <dbReference type="ChEBI" id="CHEBI:18420"/>
    </ligand>
</feature>
<feature type="binding site" evidence="11">
    <location>
        <position position="122"/>
    </location>
    <ligand>
        <name>Zn(2+)</name>
        <dbReference type="ChEBI" id="CHEBI:29105"/>
        <note>ligand shared between dimeric partners</note>
    </ligand>
</feature>
<keyword evidence="11" id="KW-0862">Zinc</keyword>
<keyword evidence="11" id="KW-0460">Magnesium</keyword>
<reference evidence="13 14" key="1">
    <citation type="submission" date="2019-12" db="EMBL/GenBank/DDBJ databases">
        <title>Genomic-based taxomic classification of the family Erythrobacteraceae.</title>
        <authorList>
            <person name="Xu L."/>
        </authorList>
    </citation>
    <scope>NUCLEOTIDE SEQUENCE [LARGE SCALE GENOMIC DNA]</scope>
    <source>
        <strain evidence="13 14">DSM 18604</strain>
    </source>
</reference>
<dbReference type="Gene3D" id="3.10.20.810">
    <property type="entry name" value="Phosphoribosyl-AMP cyclohydrolase"/>
    <property type="match status" value="1"/>
</dbReference>
<dbReference type="SUPFAM" id="SSF141734">
    <property type="entry name" value="HisI-like"/>
    <property type="match status" value="1"/>
</dbReference>
<evidence type="ECO:0000256" key="3">
    <source>
        <dbReference type="ARBA" id="ARBA00005169"/>
    </source>
</evidence>
<accession>A0A845A4L5</accession>
<comment type="similarity">
    <text evidence="5">In the C-terminal section; belongs to the PRA-PH family.</text>
</comment>
<comment type="similarity">
    <text evidence="11">Belongs to the PRA-CH family.</text>
</comment>
<comment type="pathway">
    <text evidence="4">Amino-acid biosynthesis; L-histidine biosynthesis; L-histidine from 5-phospho-alpha-D-ribose 1-diphosphate: step 2/9.</text>
</comment>
<evidence type="ECO:0000313" key="13">
    <source>
        <dbReference type="EMBL" id="MXP25232.1"/>
    </source>
</evidence>
<comment type="cofactor">
    <cofactor evidence="11">
        <name>Zn(2+)</name>
        <dbReference type="ChEBI" id="CHEBI:29105"/>
    </cofactor>
    <text evidence="11">Binds 1 zinc ion per subunit.</text>
</comment>
<dbReference type="InterPro" id="IPR002496">
    <property type="entry name" value="PRib_AMP_CycHydrolase_dom"/>
</dbReference>
<evidence type="ECO:0000256" key="9">
    <source>
        <dbReference type="ARBA" id="ARBA00022801"/>
    </source>
</evidence>
<evidence type="ECO:0000256" key="2">
    <source>
        <dbReference type="ARBA" id="ARBA00001460"/>
    </source>
</evidence>
<comment type="subunit">
    <text evidence="11">Homodimer.</text>
</comment>
<comment type="catalytic activity">
    <reaction evidence="2">
        <text>1-(5-phospho-beta-D-ribosyl)-ATP + H2O = 1-(5-phospho-beta-D-ribosyl)-5'-AMP + diphosphate + H(+)</text>
        <dbReference type="Rhea" id="RHEA:22828"/>
        <dbReference type="ChEBI" id="CHEBI:15377"/>
        <dbReference type="ChEBI" id="CHEBI:15378"/>
        <dbReference type="ChEBI" id="CHEBI:33019"/>
        <dbReference type="ChEBI" id="CHEBI:59457"/>
        <dbReference type="ChEBI" id="CHEBI:73183"/>
        <dbReference type="EC" id="3.6.1.31"/>
    </reaction>
</comment>
<evidence type="ECO:0000256" key="4">
    <source>
        <dbReference type="ARBA" id="ARBA00005204"/>
    </source>
</evidence>
<dbReference type="GO" id="GO:0000105">
    <property type="term" value="P:L-histidine biosynthetic process"/>
    <property type="evidence" value="ECO:0007669"/>
    <property type="project" value="UniProtKB-UniRule"/>
</dbReference>